<dbReference type="SUPFAM" id="SSF57903">
    <property type="entry name" value="FYVE/PHD zinc finger"/>
    <property type="match status" value="1"/>
</dbReference>
<dbReference type="PROSITE" id="PS50003">
    <property type="entry name" value="PH_DOMAIN"/>
    <property type="match status" value="1"/>
</dbReference>
<dbReference type="Gene3D" id="3.30.40.10">
    <property type="entry name" value="Zinc/RING finger domain, C3HC4 (zinc finger)"/>
    <property type="match status" value="1"/>
</dbReference>
<evidence type="ECO:0000259" key="7">
    <source>
        <dbReference type="PROSITE" id="PS50178"/>
    </source>
</evidence>
<reference evidence="8" key="1">
    <citation type="submission" date="2021-05" db="EMBL/GenBank/DDBJ databases">
        <authorList>
            <person name="Tigano A."/>
        </authorList>
    </citation>
    <scope>NUCLEOTIDE SEQUENCE</scope>
</reference>
<dbReference type="EMBL" id="CAJRST010000001">
    <property type="protein sequence ID" value="CAG5850275.1"/>
    <property type="molecule type" value="Genomic_DNA"/>
</dbReference>
<evidence type="ECO:0000256" key="2">
    <source>
        <dbReference type="ARBA" id="ARBA00022771"/>
    </source>
</evidence>
<dbReference type="InterPro" id="IPR011011">
    <property type="entry name" value="Znf_FYVE_PHD"/>
</dbReference>
<dbReference type="PROSITE" id="PS50178">
    <property type="entry name" value="ZF_FYVE"/>
    <property type="match status" value="1"/>
</dbReference>
<evidence type="ECO:0000313" key="8">
    <source>
        <dbReference type="EMBL" id="CAG5850275.1"/>
    </source>
</evidence>
<evidence type="ECO:0000256" key="1">
    <source>
        <dbReference type="ARBA" id="ARBA00022723"/>
    </source>
</evidence>
<dbReference type="InterPro" id="IPR013083">
    <property type="entry name" value="Znf_RING/FYVE/PHD"/>
</dbReference>
<dbReference type="InterPro" id="IPR011993">
    <property type="entry name" value="PH-like_dom_sf"/>
</dbReference>
<dbReference type="AlphaFoldDB" id="A0A8S4A5H1"/>
<dbReference type="GO" id="GO:0008333">
    <property type="term" value="P:endosome to lysosome transport"/>
    <property type="evidence" value="ECO:0007669"/>
    <property type="project" value="TreeGrafter"/>
</dbReference>
<feature type="domain" description="PH" evidence="6">
    <location>
        <begin position="29"/>
        <end position="125"/>
    </location>
</feature>
<feature type="domain" description="FYVE-type" evidence="7">
    <location>
        <begin position="149"/>
        <end position="210"/>
    </location>
</feature>
<dbReference type="GO" id="GO:0035091">
    <property type="term" value="F:phosphatidylinositol binding"/>
    <property type="evidence" value="ECO:0007669"/>
    <property type="project" value="TreeGrafter"/>
</dbReference>
<dbReference type="CDD" id="cd01218">
    <property type="entry name" value="PH_Phafin2-like"/>
    <property type="match status" value="1"/>
</dbReference>
<dbReference type="SMART" id="SM00233">
    <property type="entry name" value="PH"/>
    <property type="match status" value="1"/>
</dbReference>
<evidence type="ECO:0000313" key="9">
    <source>
        <dbReference type="Proteomes" id="UP000677803"/>
    </source>
</evidence>
<dbReference type="InterPro" id="IPR017455">
    <property type="entry name" value="Znf_FYVE-rel"/>
</dbReference>
<dbReference type="OrthoDB" id="70570at2759"/>
<evidence type="ECO:0000256" key="5">
    <source>
        <dbReference type="SAM" id="MobiDB-lite"/>
    </source>
</evidence>
<dbReference type="SUPFAM" id="SSF50729">
    <property type="entry name" value="PH domain-like"/>
    <property type="match status" value="1"/>
</dbReference>
<evidence type="ECO:0000256" key="3">
    <source>
        <dbReference type="ARBA" id="ARBA00022833"/>
    </source>
</evidence>
<dbReference type="PANTHER" id="PTHR46280:SF2">
    <property type="entry name" value="PLECKSTRIN HOMOLOGY DOMAIN-CONTAINING FAMILY F MEMBER 1"/>
    <property type="match status" value="1"/>
</dbReference>
<dbReference type="Pfam" id="PF00169">
    <property type="entry name" value="PH"/>
    <property type="match status" value="1"/>
</dbReference>
<dbReference type="InterPro" id="IPR001849">
    <property type="entry name" value="PH_domain"/>
</dbReference>
<organism evidence="8 9">
    <name type="scientific">Menidia menidia</name>
    <name type="common">Atlantic silverside</name>
    <dbReference type="NCBI Taxonomy" id="238744"/>
    <lineage>
        <taxon>Eukaryota</taxon>
        <taxon>Metazoa</taxon>
        <taxon>Chordata</taxon>
        <taxon>Craniata</taxon>
        <taxon>Vertebrata</taxon>
        <taxon>Euteleostomi</taxon>
        <taxon>Actinopterygii</taxon>
        <taxon>Neopterygii</taxon>
        <taxon>Teleostei</taxon>
        <taxon>Neoteleostei</taxon>
        <taxon>Acanthomorphata</taxon>
        <taxon>Ovalentaria</taxon>
        <taxon>Atherinomorphae</taxon>
        <taxon>Atheriniformes</taxon>
        <taxon>Atherinopsidae</taxon>
        <taxon>Menidiinae</taxon>
        <taxon>Menidia</taxon>
    </lineage>
</organism>
<feature type="region of interest" description="Disordered" evidence="5">
    <location>
        <begin position="209"/>
        <end position="250"/>
    </location>
</feature>
<proteinExistence type="predicted"/>
<dbReference type="InterPro" id="IPR051765">
    <property type="entry name" value="PH_domain-containing_F"/>
</dbReference>
<dbReference type="Gene3D" id="2.30.29.30">
    <property type="entry name" value="Pleckstrin-homology domain (PH domain)/Phosphotyrosine-binding domain (PTB)"/>
    <property type="match status" value="1"/>
</dbReference>
<dbReference type="InterPro" id="IPR037871">
    <property type="entry name" value="PH_Phafin"/>
</dbReference>
<dbReference type="GO" id="GO:0008270">
    <property type="term" value="F:zinc ion binding"/>
    <property type="evidence" value="ECO:0007669"/>
    <property type="project" value="UniProtKB-KW"/>
</dbReference>
<dbReference type="GO" id="GO:0005769">
    <property type="term" value="C:early endosome"/>
    <property type="evidence" value="ECO:0007669"/>
    <property type="project" value="TreeGrafter"/>
</dbReference>
<feature type="compositionally biased region" description="Acidic residues" evidence="5">
    <location>
        <begin position="226"/>
        <end position="235"/>
    </location>
</feature>
<dbReference type="Proteomes" id="UP000677803">
    <property type="component" value="Unassembled WGS sequence"/>
</dbReference>
<dbReference type="PANTHER" id="PTHR46280">
    <property type="entry name" value="PLECKSTRIN HOMOLOGY DOMAIN-CONTAINING FAMILY F MEMBER 2-RELATED"/>
    <property type="match status" value="1"/>
</dbReference>
<accession>A0A8S4A5H1</accession>
<dbReference type="SMART" id="SM00064">
    <property type="entry name" value="FYVE"/>
    <property type="match status" value="1"/>
</dbReference>
<dbReference type="Pfam" id="PF01363">
    <property type="entry name" value="FYVE"/>
    <property type="match status" value="1"/>
</dbReference>
<evidence type="ECO:0000256" key="4">
    <source>
        <dbReference type="PROSITE-ProRule" id="PRU00091"/>
    </source>
</evidence>
<keyword evidence="3" id="KW-0862">Zinc</keyword>
<dbReference type="GO" id="GO:0007032">
    <property type="term" value="P:endosome organization"/>
    <property type="evidence" value="ECO:0007669"/>
    <property type="project" value="TreeGrafter"/>
</dbReference>
<sequence length="262" mass="29274">MSQLNRERIQAIQSSFGPSGKPLFRAARVLVGEGRLLKQSRRGPQPKVFFLFNDLLVYGSIVLDGRWYSRQQIVPLEDILLEDQEDGATMKNQWLICTPRKSFYVAAASPEEKRAWMEHIEDCRALLVRKNSGHDGGGRAPYAAPWIPDGVSGTCMRCRSRRFSAGRRRHHCRSCGLLVCGACSRGRAPVPHIHPTKPLRVCDACRAPAEEPARPRGGSMGKASSDENEEEEEEEGQARPEPGSWPVSWAAAVHLRAKRLRP</sequence>
<comment type="caution">
    <text evidence="8">The sequence shown here is derived from an EMBL/GenBank/DDBJ whole genome shotgun (WGS) entry which is preliminary data.</text>
</comment>
<name>A0A8S4A5H1_9TELE</name>
<gene>
    <name evidence="8" type="ORF">MMEN_LOCUS136</name>
</gene>
<protein>
    <submittedName>
        <fullName evidence="8">(Atlantic silverside) hypothetical protein</fullName>
    </submittedName>
</protein>
<keyword evidence="9" id="KW-1185">Reference proteome</keyword>
<dbReference type="InterPro" id="IPR000306">
    <property type="entry name" value="Znf_FYVE"/>
</dbReference>
<keyword evidence="2 4" id="KW-0863">Zinc-finger</keyword>
<evidence type="ECO:0000259" key="6">
    <source>
        <dbReference type="PROSITE" id="PS50003"/>
    </source>
</evidence>
<keyword evidence="1" id="KW-0479">Metal-binding</keyword>